<proteinExistence type="inferred from homology"/>
<dbReference type="PANTHER" id="PTHR38440">
    <property type="entry name" value="UPF0398 PROTEIN YPSA"/>
    <property type="match status" value="1"/>
</dbReference>
<dbReference type="RefSeq" id="WP_381437384.1">
    <property type="nucleotide sequence ID" value="NZ_JBHSNO010000008.1"/>
</dbReference>
<comment type="caution">
    <text evidence="2">The sequence shown here is derived from an EMBL/GenBank/DDBJ whole genome shotgun (WGS) entry which is preliminary data.</text>
</comment>
<sequence>MKTVQEVVGIVKRLVVTGYKQHELGIFDDKHPGIRFIKKALEKRLVSFLDEGLEWVIISGQLGVETWVAEVVIDLKKEYPALKYAVITPFLDQEKNWSDIKKEKYHRIVALADFHTSLTKRPYEAPWQFIEKDKFFMRNSDGILIVYDEENEGSPKFVKKAAEKYAGRSDYQVFTITADDLQIIAEEEQLNEWQ</sequence>
<comment type="similarity">
    <text evidence="1">Belongs to the UPF0398 family.</text>
</comment>
<evidence type="ECO:0000256" key="1">
    <source>
        <dbReference type="HAMAP-Rule" id="MF_01575"/>
    </source>
</evidence>
<reference evidence="3" key="1">
    <citation type="journal article" date="2019" name="Int. J. Syst. Evol. Microbiol.">
        <title>The Global Catalogue of Microorganisms (GCM) 10K type strain sequencing project: providing services to taxonomists for standard genome sequencing and annotation.</title>
        <authorList>
            <consortium name="The Broad Institute Genomics Platform"/>
            <consortium name="The Broad Institute Genome Sequencing Center for Infectious Disease"/>
            <person name="Wu L."/>
            <person name="Ma J."/>
        </authorList>
    </citation>
    <scope>NUCLEOTIDE SEQUENCE [LARGE SCALE GENOMIC DNA]</scope>
    <source>
        <strain evidence="3">CGMCC 4.1434</strain>
    </source>
</reference>
<keyword evidence="3" id="KW-1185">Reference proteome</keyword>
<dbReference type="PIRSF" id="PIRSF021290">
    <property type="entry name" value="DUF1273"/>
    <property type="match status" value="1"/>
</dbReference>
<dbReference type="EMBL" id="JBHSNO010000008">
    <property type="protein sequence ID" value="MFC5590633.1"/>
    <property type="molecule type" value="Genomic_DNA"/>
</dbReference>
<dbReference type="HAMAP" id="MF_01575">
    <property type="entry name" value="UPF0398"/>
    <property type="match status" value="1"/>
</dbReference>
<protein>
    <recommendedName>
        <fullName evidence="1">UPF0398 protein ACFPRA_17135</fullName>
    </recommendedName>
</protein>
<dbReference type="NCBIfam" id="NF010181">
    <property type="entry name" value="PRK13660.1"/>
    <property type="match status" value="1"/>
</dbReference>
<organism evidence="2 3">
    <name type="scientific">Sporosarcina soli</name>
    <dbReference type="NCBI Taxonomy" id="334736"/>
    <lineage>
        <taxon>Bacteria</taxon>
        <taxon>Bacillati</taxon>
        <taxon>Bacillota</taxon>
        <taxon>Bacilli</taxon>
        <taxon>Bacillales</taxon>
        <taxon>Caryophanaceae</taxon>
        <taxon>Sporosarcina</taxon>
    </lineage>
</organism>
<dbReference type="SUPFAM" id="SSF102405">
    <property type="entry name" value="MCP/YpsA-like"/>
    <property type="match status" value="1"/>
</dbReference>
<gene>
    <name evidence="2" type="ORF">ACFPRA_17135</name>
</gene>
<dbReference type="PANTHER" id="PTHR38440:SF1">
    <property type="entry name" value="UPF0398 PROTEIN SPR0331"/>
    <property type="match status" value="1"/>
</dbReference>
<evidence type="ECO:0000313" key="2">
    <source>
        <dbReference type="EMBL" id="MFC5590633.1"/>
    </source>
</evidence>
<accession>A0ABW0TP71</accession>
<dbReference type="Pfam" id="PF06908">
    <property type="entry name" value="YpsA"/>
    <property type="match status" value="1"/>
</dbReference>
<dbReference type="Gene3D" id="3.40.50.450">
    <property type="match status" value="1"/>
</dbReference>
<name>A0ABW0TP71_9BACL</name>
<evidence type="ECO:0000313" key="3">
    <source>
        <dbReference type="Proteomes" id="UP001596109"/>
    </source>
</evidence>
<dbReference type="Proteomes" id="UP001596109">
    <property type="component" value="Unassembled WGS sequence"/>
</dbReference>
<dbReference type="InterPro" id="IPR010697">
    <property type="entry name" value="YspA"/>
</dbReference>